<feature type="transmembrane region" description="Helical" evidence="2">
    <location>
        <begin position="6"/>
        <end position="26"/>
    </location>
</feature>
<evidence type="ECO:0000256" key="1">
    <source>
        <dbReference type="SAM" id="MobiDB-lite"/>
    </source>
</evidence>
<evidence type="ECO:0000313" key="4">
    <source>
        <dbReference type="Proteomes" id="UP000663852"/>
    </source>
</evidence>
<protein>
    <submittedName>
        <fullName evidence="3">Uncharacterized protein</fullName>
    </submittedName>
</protein>
<sequence>MATLLTIQILSVLATVLTNLIAILTFTTDYWTIIVYDLVKLHSYTKWMVMEESNHSNIYIINNTNETPILPSSNFPLSSIVFGFEDNLVLYKTHKGIFRQCNYLTNDIRSYLNIPKCRTLKVAHNQYSDRIHGMINPGREFMRLHNIVASCAILIILLLIVCTLVGIIVGILNSQVLATMTVGIIYLVSTMFSLFIVTIMLTILRGERKQSHCLALEILTDQLCSSRTIKLSYSFVFSVDFAYSYCVNDLSFFAFINSLVCFNISSIHDMSIKMSNPAQFDIATAALEHLELLNRSNQNPLEIAAQFRTLLRSKKPHSSNAEYTYTDYITADATIRRQGCAHNLSNQHRSKSLGKIQYKLNEDQAIGESLSSKCHNSTNSVEDMCIDSGIASTTSSNYSTVPPIVTVKNNFNRLQYPTINWRQLREKQTEQRLNRVKQFISTKFHVPGIEPTNLSLSSLTTVTDKLDSSLYSNRFRSRKTHEDNSIPRSRSDSSSNSIRTPSISPTSCTRPTYTITRLDGSSLNDNNEDIFVPIADCNLIIKHRANGRMKRLSHYETKRFRDNLEETIYI</sequence>
<dbReference type="AlphaFoldDB" id="A0A814HJ09"/>
<dbReference type="Proteomes" id="UP000663852">
    <property type="component" value="Unassembled WGS sequence"/>
</dbReference>
<feature type="region of interest" description="Disordered" evidence="1">
    <location>
        <begin position="477"/>
        <end position="511"/>
    </location>
</feature>
<evidence type="ECO:0000313" key="3">
    <source>
        <dbReference type="EMBL" id="CAF1010677.1"/>
    </source>
</evidence>
<reference evidence="3" key="1">
    <citation type="submission" date="2021-02" db="EMBL/GenBank/DDBJ databases">
        <authorList>
            <person name="Nowell W R."/>
        </authorList>
    </citation>
    <scope>NUCLEOTIDE SEQUENCE</scope>
</reference>
<organism evidence="3 4">
    <name type="scientific">Adineta ricciae</name>
    <name type="common">Rotifer</name>
    <dbReference type="NCBI Taxonomy" id="249248"/>
    <lineage>
        <taxon>Eukaryota</taxon>
        <taxon>Metazoa</taxon>
        <taxon>Spiralia</taxon>
        <taxon>Gnathifera</taxon>
        <taxon>Rotifera</taxon>
        <taxon>Eurotatoria</taxon>
        <taxon>Bdelloidea</taxon>
        <taxon>Adinetida</taxon>
        <taxon>Adinetidae</taxon>
        <taxon>Adineta</taxon>
    </lineage>
</organism>
<feature type="transmembrane region" description="Helical" evidence="2">
    <location>
        <begin position="184"/>
        <end position="204"/>
    </location>
</feature>
<dbReference type="Gene3D" id="1.20.140.150">
    <property type="match status" value="1"/>
</dbReference>
<comment type="caution">
    <text evidence="3">The sequence shown here is derived from an EMBL/GenBank/DDBJ whole genome shotgun (WGS) entry which is preliminary data.</text>
</comment>
<feature type="transmembrane region" description="Helical" evidence="2">
    <location>
        <begin position="147"/>
        <end position="172"/>
    </location>
</feature>
<keyword evidence="2" id="KW-1133">Transmembrane helix</keyword>
<dbReference type="EMBL" id="CAJNOJ010000064">
    <property type="protein sequence ID" value="CAF1010677.1"/>
    <property type="molecule type" value="Genomic_DNA"/>
</dbReference>
<evidence type="ECO:0000256" key="2">
    <source>
        <dbReference type="SAM" id="Phobius"/>
    </source>
</evidence>
<accession>A0A814HJ09</accession>
<dbReference type="OrthoDB" id="6419888at2759"/>
<proteinExistence type="predicted"/>
<feature type="compositionally biased region" description="Low complexity" evidence="1">
    <location>
        <begin position="492"/>
        <end position="511"/>
    </location>
</feature>
<feature type="compositionally biased region" description="Basic and acidic residues" evidence="1">
    <location>
        <begin position="480"/>
        <end position="491"/>
    </location>
</feature>
<keyword evidence="2" id="KW-0472">Membrane</keyword>
<name>A0A814HJ09_ADIRI</name>
<keyword evidence="2" id="KW-0812">Transmembrane</keyword>
<gene>
    <name evidence="3" type="ORF">EDS130_LOCUS15375</name>
</gene>